<keyword evidence="1" id="KW-0812">Transmembrane</keyword>
<evidence type="ECO:0000313" key="2">
    <source>
        <dbReference type="EMBL" id="SVA51861.1"/>
    </source>
</evidence>
<evidence type="ECO:0000256" key="1">
    <source>
        <dbReference type="SAM" id="Phobius"/>
    </source>
</evidence>
<reference evidence="2" key="1">
    <citation type="submission" date="2018-05" db="EMBL/GenBank/DDBJ databases">
        <authorList>
            <person name="Lanie J.A."/>
            <person name="Ng W.-L."/>
            <person name="Kazmierczak K.M."/>
            <person name="Andrzejewski T.M."/>
            <person name="Davidsen T.M."/>
            <person name="Wayne K.J."/>
            <person name="Tettelin H."/>
            <person name="Glass J.I."/>
            <person name="Rusch D."/>
            <person name="Podicherti R."/>
            <person name="Tsui H.-C.T."/>
            <person name="Winkler M.E."/>
        </authorList>
    </citation>
    <scope>NUCLEOTIDE SEQUENCE</scope>
</reference>
<protein>
    <recommendedName>
        <fullName evidence="3">Penicillin-binding protein activator LpoB</fullName>
    </recommendedName>
</protein>
<dbReference type="Pfam" id="PF13036">
    <property type="entry name" value="LpoB"/>
    <property type="match status" value="1"/>
</dbReference>
<accession>A0A381WHT6</accession>
<dbReference type="Gene3D" id="3.40.50.10610">
    <property type="entry name" value="ABC-type transport auxiliary lipoprotein component"/>
    <property type="match status" value="1"/>
</dbReference>
<proteinExistence type="predicted"/>
<dbReference type="AlphaFoldDB" id="A0A381WHT6"/>
<dbReference type="EMBL" id="UINC01011804">
    <property type="protein sequence ID" value="SVA51861.1"/>
    <property type="molecule type" value="Genomic_DNA"/>
</dbReference>
<organism evidence="2">
    <name type="scientific">marine metagenome</name>
    <dbReference type="NCBI Taxonomy" id="408172"/>
    <lineage>
        <taxon>unclassified sequences</taxon>
        <taxon>metagenomes</taxon>
        <taxon>ecological metagenomes</taxon>
    </lineage>
</organism>
<sequence>MKQTKTSYWSVMSSLVVLIICVACSSKKIVERIEANTTIDLSGRWNDTDSRQVSEAMIIDCLNHSWITNHATNSGGEKPVVIVGAIRNRSMEHVAISAFINDIERAFINSGRVSIVASATERDEIRAEKEDQRVYSSLKTIKEMGLEYGADYMMTGEINSIEDREGGTQVTYYQVDLTLTNIETNEKIWLGQKKIKKIIERKRISF</sequence>
<keyword evidence="1" id="KW-1133">Transmembrane helix</keyword>
<keyword evidence="1" id="KW-0472">Membrane</keyword>
<evidence type="ECO:0008006" key="3">
    <source>
        <dbReference type="Google" id="ProtNLM"/>
    </source>
</evidence>
<dbReference type="InterPro" id="IPR014094">
    <property type="entry name" value="LpoB"/>
</dbReference>
<name>A0A381WHT6_9ZZZZ</name>
<feature type="transmembrane region" description="Helical" evidence="1">
    <location>
        <begin position="6"/>
        <end position="24"/>
    </location>
</feature>
<gene>
    <name evidence="2" type="ORF">METZ01_LOCUS104715</name>
</gene>